<dbReference type="AlphaFoldDB" id="A0AA41QLX5"/>
<gene>
    <name evidence="2" type="ORF">ML536_03645</name>
</gene>
<dbReference type="EMBL" id="JALAZD010000001">
    <property type="protein sequence ID" value="MCI0125916.1"/>
    <property type="molecule type" value="Genomic_DNA"/>
</dbReference>
<keyword evidence="3" id="KW-1185">Reference proteome</keyword>
<reference evidence="2" key="1">
    <citation type="submission" date="2022-03" db="EMBL/GenBank/DDBJ databases">
        <title>The complete genome sequence of a Methyloterrigena soli.</title>
        <authorList>
            <person name="Zi Z."/>
        </authorList>
    </citation>
    <scope>NUCLEOTIDE SEQUENCE</scope>
    <source>
        <strain evidence="2">M48</strain>
    </source>
</reference>
<protein>
    <submittedName>
        <fullName evidence="2">Uncharacterized protein</fullName>
    </submittedName>
</protein>
<evidence type="ECO:0000313" key="3">
    <source>
        <dbReference type="Proteomes" id="UP001156140"/>
    </source>
</evidence>
<keyword evidence="1" id="KW-0472">Membrane</keyword>
<keyword evidence="1" id="KW-0812">Transmembrane</keyword>
<accession>A0AA41QLX5</accession>
<name>A0AA41QLX5_9HYPH</name>
<proteinExistence type="predicted"/>
<evidence type="ECO:0000256" key="1">
    <source>
        <dbReference type="SAM" id="Phobius"/>
    </source>
</evidence>
<evidence type="ECO:0000313" key="2">
    <source>
        <dbReference type="EMBL" id="MCI0125916.1"/>
    </source>
</evidence>
<sequence>MPITREAPPEAPSPEVAKVDYLVDENGAPVELDEDEGLRVTHDADQTVGATGPTNAMRYVLFGVAVMAVVLIVMQIVSSQPG</sequence>
<dbReference type="RefSeq" id="WP_035031552.1">
    <property type="nucleotide sequence ID" value="NZ_JAKETQ010000001.1"/>
</dbReference>
<comment type="caution">
    <text evidence="2">The sequence shown here is derived from an EMBL/GenBank/DDBJ whole genome shotgun (WGS) entry which is preliminary data.</text>
</comment>
<dbReference type="Proteomes" id="UP001156140">
    <property type="component" value="Unassembled WGS sequence"/>
</dbReference>
<organism evidence="2 3">
    <name type="scientific">Paradevosia shaoguanensis</name>
    <dbReference type="NCBI Taxonomy" id="1335043"/>
    <lineage>
        <taxon>Bacteria</taxon>
        <taxon>Pseudomonadati</taxon>
        <taxon>Pseudomonadota</taxon>
        <taxon>Alphaproteobacteria</taxon>
        <taxon>Hyphomicrobiales</taxon>
        <taxon>Devosiaceae</taxon>
        <taxon>Paradevosia</taxon>
    </lineage>
</organism>
<feature type="transmembrane region" description="Helical" evidence="1">
    <location>
        <begin position="59"/>
        <end position="77"/>
    </location>
</feature>
<keyword evidence="1" id="KW-1133">Transmembrane helix</keyword>